<keyword evidence="4 6" id="KW-0132">Cell division</keyword>
<evidence type="ECO:0000256" key="5">
    <source>
        <dbReference type="NCBIfam" id="TIGR00065"/>
    </source>
</evidence>
<feature type="binding site" evidence="4">
    <location>
        <position position="139"/>
    </location>
    <ligand>
        <name>GTP</name>
        <dbReference type="ChEBI" id="CHEBI:37565"/>
    </ligand>
</feature>
<accession>A0ABU3B754</accession>
<dbReference type="Pfam" id="PF00091">
    <property type="entry name" value="Tubulin"/>
    <property type="match status" value="1"/>
</dbReference>
<dbReference type="InterPro" id="IPR008280">
    <property type="entry name" value="Tub_FtsZ_C"/>
</dbReference>
<sequence>MFEFADERTDKAIIKVIGVGGGGSNTVNQMVNGGIEGVDFICANTDAQHLESCQADTLVQLGVNVTRGLGAGADPVIGRQAAEEDRDRIREAIEGADMLFITCGMGGGTGTGAAPVVAEIARELDILTLAVVTKPFPFERGKRMEIARQGIEQLQEYVDSLIVIPNEKLLTVLGKGTTLRSAFKAANDVLHNAVQGISDLITRPGLINVDFADVRKVMSVQGMAMMGRATAVGDDRARQAAEAALASPLLDDLNLHGAEGLLVNVTGDDNLSINEFQLVNEVVMEMTSENAEVIVGTAVDASMGDELCVTVVATGLGKQAQLTGRDSIRALKRDTGGQVRYEELDTPTVIRQAPRQRHDQNAAVDMDYLDVPAFLRNQAD</sequence>
<dbReference type="InterPro" id="IPR020805">
    <property type="entry name" value="Cell_div_FtsZ_CS"/>
</dbReference>
<keyword evidence="4 6" id="KW-0131">Cell cycle</keyword>
<dbReference type="InterPro" id="IPR000158">
    <property type="entry name" value="Cell_div_FtsZ"/>
</dbReference>
<feature type="domain" description="Tubulin/FtsZ GTPase" evidence="7">
    <location>
        <begin position="13"/>
        <end position="205"/>
    </location>
</feature>
<dbReference type="InterPro" id="IPR045061">
    <property type="entry name" value="FtsZ/CetZ"/>
</dbReference>
<keyword evidence="4 6" id="KW-0717">Septation</keyword>
<dbReference type="SMART" id="SM00864">
    <property type="entry name" value="Tubulin"/>
    <property type="match status" value="1"/>
</dbReference>
<comment type="similarity">
    <text evidence="1 4 6">Belongs to the FtsZ family.</text>
</comment>
<dbReference type="Gene3D" id="3.40.50.1440">
    <property type="entry name" value="Tubulin/FtsZ, GTPase domain"/>
    <property type="match status" value="1"/>
</dbReference>
<dbReference type="SUPFAM" id="SSF52490">
    <property type="entry name" value="Tubulin nucleotide-binding domain-like"/>
    <property type="match status" value="1"/>
</dbReference>
<dbReference type="GO" id="GO:0051301">
    <property type="term" value="P:cell division"/>
    <property type="evidence" value="ECO:0007669"/>
    <property type="project" value="UniProtKB-KW"/>
</dbReference>
<evidence type="ECO:0000256" key="3">
    <source>
        <dbReference type="ARBA" id="ARBA00023134"/>
    </source>
</evidence>
<dbReference type="InterPro" id="IPR037103">
    <property type="entry name" value="Tubulin/FtsZ-like_C"/>
</dbReference>
<proteinExistence type="inferred from homology"/>
<dbReference type="NCBIfam" id="TIGR00065">
    <property type="entry name" value="ftsZ"/>
    <property type="match status" value="1"/>
</dbReference>
<comment type="subcellular location">
    <subcellularLocation>
        <location evidence="4">Cytoplasm</location>
    </subcellularLocation>
    <text evidence="4">Assembles at midcell at the inner surface of the cytoplasmic membrane.</text>
</comment>
<dbReference type="SMART" id="SM00865">
    <property type="entry name" value="Tubulin_C"/>
    <property type="match status" value="1"/>
</dbReference>
<evidence type="ECO:0000313" key="10">
    <source>
        <dbReference type="Proteomes" id="UP001259982"/>
    </source>
</evidence>
<dbReference type="InterPro" id="IPR036525">
    <property type="entry name" value="Tubulin/FtsZ_GTPase_sf"/>
</dbReference>
<dbReference type="SUPFAM" id="SSF55307">
    <property type="entry name" value="Tubulin C-terminal domain-like"/>
    <property type="match status" value="1"/>
</dbReference>
<comment type="subunit">
    <text evidence="4">Homodimer. Polymerizes to form a dynamic ring structure in a strictly GTP-dependent manner. Interacts directly with several other division proteins.</text>
</comment>
<keyword evidence="4" id="KW-0963">Cytoplasm</keyword>
<organism evidence="9 10">
    <name type="scientific">Spectribacter acetivorans</name>
    <dbReference type="NCBI Taxonomy" id="3075603"/>
    <lineage>
        <taxon>Bacteria</taxon>
        <taxon>Pseudomonadati</taxon>
        <taxon>Pseudomonadota</taxon>
        <taxon>Gammaproteobacteria</taxon>
        <taxon>Salinisphaerales</taxon>
        <taxon>Salinisphaeraceae</taxon>
        <taxon>Spectribacter</taxon>
    </lineage>
</organism>
<dbReference type="InterPro" id="IPR024757">
    <property type="entry name" value="FtsZ_C"/>
</dbReference>
<dbReference type="Pfam" id="PF12327">
    <property type="entry name" value="FtsZ_C"/>
    <property type="match status" value="1"/>
</dbReference>
<evidence type="ECO:0000259" key="7">
    <source>
        <dbReference type="SMART" id="SM00864"/>
    </source>
</evidence>
<dbReference type="PRINTS" id="PR00423">
    <property type="entry name" value="CELLDVISFTSZ"/>
</dbReference>
<gene>
    <name evidence="4 9" type="primary">ftsZ</name>
    <name evidence="9" type="ORF">RM531_06280</name>
</gene>
<evidence type="ECO:0000256" key="6">
    <source>
        <dbReference type="RuleBase" id="RU000631"/>
    </source>
</evidence>
<comment type="function">
    <text evidence="4 6">Essential cell division protein that forms a contractile ring structure (Z ring) at the future cell division site. The regulation of the ring assembly controls the timing and the location of cell division. One of the functions of the FtsZ ring is to recruit other cell division proteins to the septum to produce a new cell wall between the dividing cells. Binds GTP and shows GTPase activity.</text>
</comment>
<reference evidence="9 10" key="1">
    <citation type="submission" date="2023-09" db="EMBL/GenBank/DDBJ databases">
        <authorList>
            <person name="Rey-Velasco X."/>
        </authorList>
    </citation>
    <scope>NUCLEOTIDE SEQUENCE [LARGE SCALE GENOMIC DNA]</scope>
    <source>
        <strain evidence="9 10">P385</strain>
    </source>
</reference>
<evidence type="ECO:0000256" key="4">
    <source>
        <dbReference type="HAMAP-Rule" id="MF_00909"/>
    </source>
</evidence>
<keyword evidence="10" id="KW-1185">Reference proteome</keyword>
<dbReference type="Proteomes" id="UP001259982">
    <property type="component" value="Unassembled WGS sequence"/>
</dbReference>
<feature type="binding site" evidence="4">
    <location>
        <begin position="108"/>
        <end position="110"/>
    </location>
    <ligand>
        <name>GTP</name>
        <dbReference type="ChEBI" id="CHEBI:37565"/>
    </ligand>
</feature>
<feature type="domain" description="Tubulin/FtsZ 2-layer sandwich" evidence="8">
    <location>
        <begin position="207"/>
        <end position="325"/>
    </location>
</feature>
<dbReference type="Gene3D" id="3.30.1330.20">
    <property type="entry name" value="Tubulin/FtsZ, C-terminal domain"/>
    <property type="match status" value="1"/>
</dbReference>
<feature type="binding site" evidence="4">
    <location>
        <position position="187"/>
    </location>
    <ligand>
        <name>GTP</name>
        <dbReference type="ChEBI" id="CHEBI:37565"/>
    </ligand>
</feature>
<comment type="caution">
    <text evidence="9">The sequence shown here is derived from an EMBL/GenBank/DDBJ whole genome shotgun (WGS) entry which is preliminary data.</text>
</comment>
<dbReference type="EMBL" id="JAVRHY010000004">
    <property type="protein sequence ID" value="MDT0618074.1"/>
    <property type="molecule type" value="Genomic_DNA"/>
</dbReference>
<feature type="binding site" evidence="4">
    <location>
        <position position="143"/>
    </location>
    <ligand>
        <name>GTP</name>
        <dbReference type="ChEBI" id="CHEBI:37565"/>
    </ligand>
</feature>
<evidence type="ECO:0000259" key="8">
    <source>
        <dbReference type="SMART" id="SM00865"/>
    </source>
</evidence>
<feature type="binding site" evidence="4">
    <location>
        <begin position="21"/>
        <end position="25"/>
    </location>
    <ligand>
        <name>GTP</name>
        <dbReference type="ChEBI" id="CHEBI:37565"/>
    </ligand>
</feature>
<evidence type="ECO:0000256" key="1">
    <source>
        <dbReference type="ARBA" id="ARBA00009690"/>
    </source>
</evidence>
<dbReference type="PROSITE" id="PS01135">
    <property type="entry name" value="FTSZ_2"/>
    <property type="match status" value="1"/>
</dbReference>
<dbReference type="HAMAP" id="MF_00909">
    <property type="entry name" value="FtsZ"/>
    <property type="match status" value="1"/>
</dbReference>
<protein>
    <recommendedName>
        <fullName evidence="4 5">Cell division protein FtsZ</fullName>
    </recommendedName>
</protein>
<evidence type="ECO:0000313" key="9">
    <source>
        <dbReference type="EMBL" id="MDT0618074.1"/>
    </source>
</evidence>
<keyword evidence="2 4" id="KW-0547">Nucleotide-binding</keyword>
<dbReference type="CDD" id="cd02201">
    <property type="entry name" value="FtsZ_type1"/>
    <property type="match status" value="1"/>
</dbReference>
<dbReference type="InterPro" id="IPR003008">
    <property type="entry name" value="Tubulin_FtsZ_GTPase"/>
</dbReference>
<dbReference type="InterPro" id="IPR018316">
    <property type="entry name" value="Tubulin/FtsZ_2-layer-sand-dom"/>
</dbReference>
<evidence type="ECO:0000256" key="2">
    <source>
        <dbReference type="ARBA" id="ARBA00022741"/>
    </source>
</evidence>
<dbReference type="PANTHER" id="PTHR30314">
    <property type="entry name" value="CELL DIVISION PROTEIN FTSZ-RELATED"/>
    <property type="match status" value="1"/>
</dbReference>
<dbReference type="PROSITE" id="PS01134">
    <property type="entry name" value="FTSZ_1"/>
    <property type="match status" value="1"/>
</dbReference>
<keyword evidence="3 4" id="KW-0342">GTP-binding</keyword>
<dbReference type="PANTHER" id="PTHR30314:SF3">
    <property type="entry name" value="MITOCHONDRIAL DIVISION PROTEIN FSZA"/>
    <property type="match status" value="1"/>
</dbReference>
<name>A0ABU3B754_9GAMM</name>